<sequence length="363" mass="39901">MVTSNFIDSTFLLAIPTELRLAIYDYCLADTNTITITAAPVTVFGHRIKDRARKTPIPGLPLDVAPLVRHTYDPSLLSVSNPPTISLDHGNDENTISTTLPYNTTQALLKSCRFIHDELSDYMRKRSGRKGVGKKVEGGLSLYVSYPYGVLVLNALYLDLVKQAKNIYISGYYMSPPTSKPAEPVVAPTKTADLGTPLFNSSFFAPMRLGSPPLQPPSPSSRSQSQMQQREETRSELKRYPAETADTAPAALAALISTMLPPTPTSNVPLFQKLEARILFPGADSYKAVWGDDNGPVVQMLRNTCGGKIDMEVSRGNNGNAVMMRVQPNPRSRIVSTTWRMLGRERVEGFVIGKAWGYDGEDE</sequence>
<evidence type="ECO:0000313" key="3">
    <source>
        <dbReference type="Proteomes" id="UP000799428"/>
    </source>
</evidence>
<dbReference type="EMBL" id="MU005768">
    <property type="protein sequence ID" value="KAF2711160.1"/>
    <property type="molecule type" value="Genomic_DNA"/>
</dbReference>
<evidence type="ECO:0000313" key="2">
    <source>
        <dbReference type="EMBL" id="KAF2711160.1"/>
    </source>
</evidence>
<dbReference type="AlphaFoldDB" id="A0A6G1KEF5"/>
<feature type="compositionally biased region" description="Basic and acidic residues" evidence="1">
    <location>
        <begin position="229"/>
        <end position="241"/>
    </location>
</feature>
<organism evidence="2 3">
    <name type="scientific">Pleomassaria siparia CBS 279.74</name>
    <dbReference type="NCBI Taxonomy" id="1314801"/>
    <lineage>
        <taxon>Eukaryota</taxon>
        <taxon>Fungi</taxon>
        <taxon>Dikarya</taxon>
        <taxon>Ascomycota</taxon>
        <taxon>Pezizomycotina</taxon>
        <taxon>Dothideomycetes</taxon>
        <taxon>Pleosporomycetidae</taxon>
        <taxon>Pleosporales</taxon>
        <taxon>Pleomassariaceae</taxon>
        <taxon>Pleomassaria</taxon>
    </lineage>
</organism>
<accession>A0A6G1KEF5</accession>
<dbReference type="Proteomes" id="UP000799428">
    <property type="component" value="Unassembled WGS sequence"/>
</dbReference>
<name>A0A6G1KEF5_9PLEO</name>
<feature type="region of interest" description="Disordered" evidence="1">
    <location>
        <begin position="210"/>
        <end position="242"/>
    </location>
</feature>
<reference evidence="2" key="1">
    <citation type="journal article" date="2020" name="Stud. Mycol.">
        <title>101 Dothideomycetes genomes: a test case for predicting lifestyles and emergence of pathogens.</title>
        <authorList>
            <person name="Haridas S."/>
            <person name="Albert R."/>
            <person name="Binder M."/>
            <person name="Bloem J."/>
            <person name="Labutti K."/>
            <person name="Salamov A."/>
            <person name="Andreopoulos B."/>
            <person name="Baker S."/>
            <person name="Barry K."/>
            <person name="Bills G."/>
            <person name="Bluhm B."/>
            <person name="Cannon C."/>
            <person name="Castanera R."/>
            <person name="Culley D."/>
            <person name="Daum C."/>
            <person name="Ezra D."/>
            <person name="Gonzalez J."/>
            <person name="Henrissat B."/>
            <person name="Kuo A."/>
            <person name="Liang C."/>
            <person name="Lipzen A."/>
            <person name="Lutzoni F."/>
            <person name="Magnuson J."/>
            <person name="Mondo S."/>
            <person name="Nolan M."/>
            <person name="Ohm R."/>
            <person name="Pangilinan J."/>
            <person name="Park H.-J."/>
            <person name="Ramirez L."/>
            <person name="Alfaro M."/>
            <person name="Sun H."/>
            <person name="Tritt A."/>
            <person name="Yoshinaga Y."/>
            <person name="Zwiers L.-H."/>
            <person name="Turgeon B."/>
            <person name="Goodwin S."/>
            <person name="Spatafora J."/>
            <person name="Crous P."/>
            <person name="Grigoriev I."/>
        </authorList>
    </citation>
    <scope>NUCLEOTIDE SEQUENCE</scope>
    <source>
        <strain evidence="2">CBS 279.74</strain>
    </source>
</reference>
<protein>
    <submittedName>
        <fullName evidence="2">Uncharacterized protein</fullName>
    </submittedName>
</protein>
<keyword evidence="3" id="KW-1185">Reference proteome</keyword>
<dbReference type="OrthoDB" id="3899662at2759"/>
<gene>
    <name evidence="2" type="ORF">K504DRAFT_404411</name>
</gene>
<evidence type="ECO:0000256" key="1">
    <source>
        <dbReference type="SAM" id="MobiDB-lite"/>
    </source>
</evidence>
<proteinExistence type="predicted"/>